<protein>
    <submittedName>
        <fullName evidence="1">Uncharacterized protein</fullName>
    </submittedName>
</protein>
<proteinExistence type="predicted"/>
<organism evidence="1">
    <name type="scientific">uncultured bacterium</name>
    <name type="common">gcode 4</name>
    <dbReference type="NCBI Taxonomy" id="1234023"/>
    <lineage>
        <taxon>Bacteria</taxon>
        <taxon>environmental samples</taxon>
    </lineage>
</organism>
<gene>
    <name evidence="1" type="ORF">ACD_71C00215G0002</name>
</gene>
<accession>K1YMM2</accession>
<evidence type="ECO:0000313" key="1">
    <source>
        <dbReference type="EMBL" id="EKD44195.1"/>
    </source>
</evidence>
<sequence length="77" mass="9415">MLLTKDDIVKSQAPHYKESGHMPWSQKFEIFSWYKNQEEYQKDIERVFLEDYNVTLSPDKIQKIWEEIKNICSKFLQ</sequence>
<dbReference type="EMBL" id="AMFJ01028946">
    <property type="protein sequence ID" value="EKD44195.1"/>
    <property type="molecule type" value="Genomic_DNA"/>
</dbReference>
<dbReference type="AlphaFoldDB" id="K1YMM2"/>
<reference evidence="1" key="1">
    <citation type="journal article" date="2012" name="Science">
        <title>Fermentation, hydrogen, and sulfur metabolism in multiple uncultivated bacterial phyla.</title>
        <authorList>
            <person name="Wrighton K.C."/>
            <person name="Thomas B.C."/>
            <person name="Sharon I."/>
            <person name="Miller C.S."/>
            <person name="Castelle C.J."/>
            <person name="VerBerkmoes N.C."/>
            <person name="Wilkins M.J."/>
            <person name="Hettich R.L."/>
            <person name="Lipton M.S."/>
            <person name="Williams K.H."/>
            <person name="Long P.E."/>
            <person name="Banfield J.F."/>
        </authorList>
    </citation>
    <scope>NUCLEOTIDE SEQUENCE [LARGE SCALE GENOMIC DNA]</scope>
</reference>
<comment type="caution">
    <text evidence="1">The sequence shown here is derived from an EMBL/GenBank/DDBJ whole genome shotgun (WGS) entry which is preliminary data.</text>
</comment>
<name>K1YMM2_9BACT</name>